<dbReference type="Proteomes" id="UP001524383">
    <property type="component" value="Unassembled WGS sequence"/>
</dbReference>
<keyword evidence="4" id="KW-0378">Hydrolase</keyword>
<evidence type="ECO:0000256" key="6">
    <source>
        <dbReference type="ARBA" id="ARBA00093790"/>
    </source>
</evidence>
<dbReference type="AlphaFoldDB" id="A0ABD4TKN2"/>
<organism evidence="7 8">
    <name type="scientific">Methanocalculus taiwanensis</name>
    <dbReference type="NCBI Taxonomy" id="106207"/>
    <lineage>
        <taxon>Archaea</taxon>
        <taxon>Methanobacteriati</taxon>
        <taxon>Methanobacteriota</taxon>
        <taxon>Stenosarchaea group</taxon>
        <taxon>Methanomicrobia</taxon>
        <taxon>Methanomicrobiales</taxon>
        <taxon>Methanocalculaceae</taxon>
        <taxon>Methanocalculus</taxon>
    </lineage>
</organism>
<gene>
    <name evidence="7" type="ORF">FTO68_08450</name>
</gene>
<protein>
    <recommendedName>
        <fullName evidence="6">type II site-specific deoxyribonuclease</fullName>
        <ecNumber evidence="6">3.1.21.4</ecNumber>
    </recommendedName>
</protein>
<evidence type="ECO:0000256" key="1">
    <source>
        <dbReference type="ARBA" id="ARBA00022722"/>
    </source>
</evidence>
<reference evidence="7 8" key="1">
    <citation type="submission" date="2019-08" db="EMBL/GenBank/DDBJ databases">
        <authorList>
            <person name="Chen S.-C."/>
            <person name="Lai M.-C."/>
            <person name="You Y.-T."/>
        </authorList>
    </citation>
    <scope>NUCLEOTIDE SEQUENCE [LARGE SCALE GENOMIC DNA]</scope>
    <source>
        <strain evidence="7 8">P2F9704a</strain>
    </source>
</reference>
<sequence length="292" mass="33480">MAESQEMKDAIQGVIQELMDSIMDKVLYKDPFLKDVHLSTKPLYAALVPDEIFKGSHFERRFVTPFGKVWEKLAVVAATHGLGYAEMGYRIDGLIPEGQLHRISEVLNTLEHSKKNKGKTTPNWERELSYIRQGKGELIPVPVICDLYVEDQLTNKRYAFEIKAPLPNSDQTKVSKEKILKLHCMEPNVVDGAYFALPYNPYGSREKYSWSFPARWFDMKHDDVVLIGDEFWDTIGGAGTYNAFISAVNEIGVEYKERIYREYLGIEPPAAYDPAHAKLHEPIPEYHSKKHK</sequence>
<evidence type="ECO:0000256" key="3">
    <source>
        <dbReference type="ARBA" id="ARBA00022759"/>
    </source>
</evidence>
<evidence type="ECO:0000256" key="4">
    <source>
        <dbReference type="ARBA" id="ARBA00022801"/>
    </source>
</evidence>
<keyword evidence="1" id="KW-0540">Nuclease</keyword>
<evidence type="ECO:0000256" key="2">
    <source>
        <dbReference type="ARBA" id="ARBA00022747"/>
    </source>
</evidence>
<keyword evidence="8" id="KW-1185">Reference proteome</keyword>
<dbReference type="RefSeq" id="WP_255332969.1">
    <property type="nucleotide sequence ID" value="NZ_VOTZ01000017.1"/>
</dbReference>
<dbReference type="EMBL" id="VOTZ01000017">
    <property type="protein sequence ID" value="MCQ1539006.1"/>
    <property type="molecule type" value="Genomic_DNA"/>
</dbReference>
<evidence type="ECO:0000256" key="5">
    <source>
        <dbReference type="ARBA" id="ARBA00093760"/>
    </source>
</evidence>
<dbReference type="Pfam" id="PF09520">
    <property type="entry name" value="RE_TdeIII"/>
    <property type="match status" value="1"/>
</dbReference>
<comment type="caution">
    <text evidence="7">The sequence shown here is derived from an EMBL/GenBank/DDBJ whole genome shotgun (WGS) entry which is preliminary data.</text>
</comment>
<proteinExistence type="predicted"/>
<evidence type="ECO:0000313" key="7">
    <source>
        <dbReference type="EMBL" id="MCQ1539006.1"/>
    </source>
</evidence>
<keyword evidence="3 7" id="KW-0255">Endonuclease</keyword>
<keyword evidence="2" id="KW-0680">Restriction system</keyword>
<dbReference type="InterPro" id="IPR019045">
    <property type="entry name" value="Restrct_endonuc_II_HinfI"/>
</dbReference>
<name>A0ABD4TKN2_9EURY</name>
<accession>A0ABD4TKN2</accession>
<comment type="catalytic activity">
    <reaction evidence="5">
        <text>Endonucleolytic cleavage of DNA to give specific double-stranded fragments with terminal 5'-phosphates.</text>
        <dbReference type="EC" id="3.1.21.4"/>
    </reaction>
</comment>
<evidence type="ECO:0000313" key="8">
    <source>
        <dbReference type="Proteomes" id="UP001524383"/>
    </source>
</evidence>
<dbReference type="GO" id="GO:0004519">
    <property type="term" value="F:endonuclease activity"/>
    <property type="evidence" value="ECO:0007669"/>
    <property type="project" value="UniProtKB-KW"/>
</dbReference>
<dbReference type="EC" id="3.1.21.4" evidence="6"/>